<dbReference type="InterPro" id="IPR001563">
    <property type="entry name" value="Peptidase_S10"/>
</dbReference>
<comment type="similarity">
    <text evidence="1">Belongs to the peptidase S10 family.</text>
</comment>
<sequence length="166" mass="18210">MREKVSPLSWLLLVLLSCHQLSFPTACTANQVDKLYKLIKSRKSENGPRAESWAELGSLDRSFSPVYVGTQDGLMEADKIDALPGQPGVDFDQYGGYVTVDPKAGKALFYYFVESPHNSSSKPLVLWLNGVDNLTTSGGDILEPTYGNGRQFAVGQQLDPPLKWVG</sequence>
<dbReference type="Proteomes" id="UP000325577">
    <property type="component" value="Linkage Group LG15"/>
</dbReference>
<name>A0A5J5B330_9ASTE</name>
<keyword evidence="2" id="KW-0732">Signal</keyword>
<gene>
    <name evidence="3" type="ORF">F0562_027295</name>
</gene>
<dbReference type="EMBL" id="CM018038">
    <property type="protein sequence ID" value="KAA8537715.1"/>
    <property type="molecule type" value="Genomic_DNA"/>
</dbReference>
<dbReference type="GO" id="GO:0006508">
    <property type="term" value="P:proteolysis"/>
    <property type="evidence" value="ECO:0007669"/>
    <property type="project" value="InterPro"/>
</dbReference>
<dbReference type="AlphaFoldDB" id="A0A5J5B330"/>
<accession>A0A5J5B330</accession>
<dbReference type="PROSITE" id="PS51257">
    <property type="entry name" value="PROKAR_LIPOPROTEIN"/>
    <property type="match status" value="1"/>
</dbReference>
<feature type="signal peptide" evidence="2">
    <location>
        <begin position="1"/>
        <end position="29"/>
    </location>
</feature>
<evidence type="ECO:0000313" key="4">
    <source>
        <dbReference type="Proteomes" id="UP000325577"/>
    </source>
</evidence>
<proteinExistence type="inferred from homology"/>
<dbReference type="InterPro" id="IPR029058">
    <property type="entry name" value="AB_hydrolase_fold"/>
</dbReference>
<feature type="chain" id="PRO_5023842552" evidence="2">
    <location>
        <begin position="30"/>
        <end position="166"/>
    </location>
</feature>
<dbReference type="GO" id="GO:0004185">
    <property type="term" value="F:serine-type carboxypeptidase activity"/>
    <property type="evidence" value="ECO:0007669"/>
    <property type="project" value="InterPro"/>
</dbReference>
<dbReference type="OrthoDB" id="443318at2759"/>
<evidence type="ECO:0000256" key="1">
    <source>
        <dbReference type="ARBA" id="ARBA00009431"/>
    </source>
</evidence>
<reference evidence="3 4" key="1">
    <citation type="submission" date="2019-09" db="EMBL/GenBank/DDBJ databases">
        <title>A chromosome-level genome assembly of the Chinese tupelo Nyssa sinensis.</title>
        <authorList>
            <person name="Yang X."/>
            <person name="Kang M."/>
            <person name="Yang Y."/>
            <person name="Xiong H."/>
            <person name="Wang M."/>
            <person name="Zhang Z."/>
            <person name="Wang Z."/>
            <person name="Wu H."/>
            <person name="Ma T."/>
            <person name="Liu J."/>
            <person name="Xi Z."/>
        </authorList>
    </citation>
    <scope>NUCLEOTIDE SEQUENCE [LARGE SCALE GENOMIC DNA]</scope>
    <source>
        <strain evidence="3">J267</strain>
        <tissue evidence="3">Leaf</tissue>
    </source>
</reference>
<organism evidence="3 4">
    <name type="scientific">Nyssa sinensis</name>
    <dbReference type="NCBI Taxonomy" id="561372"/>
    <lineage>
        <taxon>Eukaryota</taxon>
        <taxon>Viridiplantae</taxon>
        <taxon>Streptophyta</taxon>
        <taxon>Embryophyta</taxon>
        <taxon>Tracheophyta</taxon>
        <taxon>Spermatophyta</taxon>
        <taxon>Magnoliopsida</taxon>
        <taxon>eudicotyledons</taxon>
        <taxon>Gunneridae</taxon>
        <taxon>Pentapetalae</taxon>
        <taxon>asterids</taxon>
        <taxon>Cornales</taxon>
        <taxon>Nyssaceae</taxon>
        <taxon>Nyssa</taxon>
    </lineage>
</organism>
<dbReference type="SUPFAM" id="SSF53474">
    <property type="entry name" value="alpha/beta-Hydrolases"/>
    <property type="match status" value="1"/>
</dbReference>
<evidence type="ECO:0000256" key="2">
    <source>
        <dbReference type="SAM" id="SignalP"/>
    </source>
</evidence>
<dbReference type="Pfam" id="PF00450">
    <property type="entry name" value="Peptidase_S10"/>
    <property type="match status" value="1"/>
</dbReference>
<evidence type="ECO:0000313" key="3">
    <source>
        <dbReference type="EMBL" id="KAA8537715.1"/>
    </source>
</evidence>
<dbReference type="Gene3D" id="3.40.50.1820">
    <property type="entry name" value="alpha/beta hydrolase"/>
    <property type="match status" value="1"/>
</dbReference>
<protein>
    <submittedName>
        <fullName evidence="3">Uncharacterized protein</fullName>
    </submittedName>
</protein>
<keyword evidence="4" id="KW-1185">Reference proteome</keyword>